<accession>A0A7G7YPQ4</accession>
<dbReference type="SUPFAM" id="SSF56801">
    <property type="entry name" value="Acetyl-CoA synthetase-like"/>
    <property type="match status" value="1"/>
</dbReference>
<dbReference type="RefSeq" id="WP_185770224.1">
    <property type="nucleotide sequence ID" value="NZ_CP046883.1"/>
</dbReference>
<organism evidence="1 2">
    <name type="scientific">Corynebacterium anserum</name>
    <dbReference type="NCBI Taxonomy" id="2684406"/>
    <lineage>
        <taxon>Bacteria</taxon>
        <taxon>Bacillati</taxon>
        <taxon>Actinomycetota</taxon>
        <taxon>Actinomycetes</taxon>
        <taxon>Mycobacteriales</taxon>
        <taxon>Corynebacteriaceae</taxon>
        <taxon>Corynebacterium</taxon>
    </lineage>
</organism>
<dbReference type="NCBIfam" id="TIGR03089">
    <property type="entry name" value="TIGR03089 family protein"/>
    <property type="match status" value="1"/>
</dbReference>
<gene>
    <name evidence="1" type="ORF">GP473_07225</name>
</gene>
<reference evidence="1 2" key="1">
    <citation type="submission" date="2019-12" db="EMBL/GenBank/DDBJ databases">
        <title>Corynebacterium sp. nov., isolated from feces of the Anser Albifrons in China.</title>
        <authorList>
            <person name="Liu Q."/>
        </authorList>
    </citation>
    <scope>NUCLEOTIDE SEQUENCE [LARGE SCALE GENOMIC DNA]</scope>
    <source>
        <strain evidence="1 2">23H37-10</strain>
    </source>
</reference>
<dbReference type="AlphaFoldDB" id="A0A7G7YPQ4"/>
<dbReference type="InterPro" id="IPR017523">
    <property type="entry name" value="Rv3268"/>
</dbReference>
<dbReference type="Gene3D" id="3.40.50.12780">
    <property type="entry name" value="N-terminal domain of ligase-like"/>
    <property type="match status" value="1"/>
</dbReference>
<proteinExistence type="predicted"/>
<dbReference type="Proteomes" id="UP000515275">
    <property type="component" value="Chromosome"/>
</dbReference>
<dbReference type="KEGG" id="cans:GP473_07225"/>
<dbReference type="EMBL" id="CP046883">
    <property type="protein sequence ID" value="QNH96474.1"/>
    <property type="molecule type" value="Genomic_DNA"/>
</dbReference>
<dbReference type="InterPro" id="IPR042099">
    <property type="entry name" value="ANL_N_sf"/>
</dbReference>
<sequence length="238" mass="25314">MDLIAPLLSNPAEPRLTTYTDAGRMELSAVTLANWQSKVANLLMSIGIGAGDEVAISATPGWQPAVIAIGCWRVGASIIDAKLSSMPDSPPSTARVLFTDSVAFAEAFEASEAGAQIEEVYVLSDDPFGRGVEECGGDIPFGMNDFSPELRAQPDVFLGPEPQAESNDLPVLGNYAQQLNLNNGQRVLLEMWDGAEGLKKCLSPLSVQGSVVVTTDTTDERLSQLADTEKAHVIPPIR</sequence>
<name>A0A7G7YPQ4_9CORY</name>
<evidence type="ECO:0000313" key="1">
    <source>
        <dbReference type="EMBL" id="QNH96474.1"/>
    </source>
</evidence>
<keyword evidence="2" id="KW-1185">Reference proteome</keyword>
<evidence type="ECO:0000313" key="2">
    <source>
        <dbReference type="Proteomes" id="UP000515275"/>
    </source>
</evidence>
<protein>
    <submittedName>
        <fullName evidence="1">AMP-binding protein</fullName>
    </submittedName>
</protein>